<organism evidence="2 3">
    <name type="scientific">Serpentinimonas raichei</name>
    <dbReference type="NCBI Taxonomy" id="1458425"/>
    <lineage>
        <taxon>Bacteria</taxon>
        <taxon>Pseudomonadati</taxon>
        <taxon>Pseudomonadota</taxon>
        <taxon>Betaproteobacteria</taxon>
        <taxon>Burkholderiales</taxon>
        <taxon>Comamonadaceae</taxon>
        <taxon>Serpentinimonas</taxon>
    </lineage>
</organism>
<dbReference type="InterPro" id="IPR018392">
    <property type="entry name" value="LysM"/>
</dbReference>
<dbReference type="PANTHER" id="PTHR34700:SF4">
    <property type="entry name" value="PHAGE-LIKE ELEMENT PBSX PROTEIN XKDP"/>
    <property type="match status" value="1"/>
</dbReference>
<reference evidence="2 3" key="1">
    <citation type="journal article" date="2014" name="Nat. Commun.">
        <title>Physiological and genomic features of highly alkaliphilic hydrogen-utilizing Betaproteobacteria from a continental serpentinizing site.</title>
        <authorList>
            <person name="Suzuki S."/>
            <person name="Kuenen J.G."/>
            <person name="Schipper K."/>
            <person name="van der Velde S."/>
            <person name="Ishii S."/>
            <person name="Wu A."/>
            <person name="Sorokin D.Y."/>
            <person name="Tenney A."/>
            <person name="Meng X.Y."/>
            <person name="Morrill P.L."/>
            <person name="Kamagata Y."/>
            <person name="Muyzer G."/>
            <person name="Nealson K.H."/>
        </authorList>
    </citation>
    <scope>NUCLEOTIDE SEQUENCE [LARGE SCALE GENOMIC DNA]</scope>
    <source>
        <strain evidence="2 3">A1</strain>
    </source>
</reference>
<dbReference type="Proteomes" id="UP000067461">
    <property type="component" value="Chromosome"/>
</dbReference>
<dbReference type="OrthoDB" id="9765158at2"/>
<dbReference type="PROSITE" id="PS51782">
    <property type="entry name" value="LYSM"/>
    <property type="match status" value="1"/>
</dbReference>
<dbReference type="HOGENOM" id="CLU_050533_0_0_4"/>
<evidence type="ECO:0000313" key="2">
    <source>
        <dbReference type="EMBL" id="BAO80028.1"/>
    </source>
</evidence>
<dbReference type="SUPFAM" id="SSF54106">
    <property type="entry name" value="LysM domain"/>
    <property type="match status" value="1"/>
</dbReference>
<protein>
    <submittedName>
        <fullName evidence="2">Uncharacterized protein containing LysM domain</fullName>
    </submittedName>
</protein>
<evidence type="ECO:0000313" key="3">
    <source>
        <dbReference type="Proteomes" id="UP000067461"/>
    </source>
</evidence>
<feature type="domain" description="LysM" evidence="1">
    <location>
        <begin position="80"/>
        <end position="129"/>
    </location>
</feature>
<dbReference type="CDD" id="cd00118">
    <property type="entry name" value="LysM"/>
    <property type="match status" value="1"/>
</dbReference>
<name>A0A060NKN4_9BURK</name>
<dbReference type="AlphaFoldDB" id="A0A060NKN4"/>
<dbReference type="SMART" id="SM00257">
    <property type="entry name" value="LysM"/>
    <property type="match status" value="1"/>
</dbReference>
<dbReference type="PANTHER" id="PTHR34700">
    <property type="entry name" value="POTASSIUM BINDING PROTEIN KBP"/>
    <property type="match status" value="1"/>
</dbReference>
<dbReference type="EMBL" id="AP014568">
    <property type="protein sequence ID" value="BAO80028.1"/>
    <property type="molecule type" value="Genomic_DNA"/>
</dbReference>
<evidence type="ECO:0000259" key="1">
    <source>
        <dbReference type="PROSITE" id="PS51782"/>
    </source>
</evidence>
<dbReference type="Gene3D" id="3.10.350.10">
    <property type="entry name" value="LysM domain"/>
    <property type="match status" value="1"/>
</dbReference>
<proteinExistence type="predicted"/>
<gene>
    <name evidence="2" type="ORF">SRAA_0174</name>
</gene>
<keyword evidence="3" id="KW-1185">Reference proteome</keyword>
<dbReference type="Pfam" id="PF01476">
    <property type="entry name" value="LysM"/>
    <property type="match status" value="1"/>
</dbReference>
<accession>A0A060NKN4</accession>
<sequence>MQTTPAPAACHCAIDPTGRRVAERVGLRHLVPALTLLLTGAWAGAQTFPNLPISPAQRETAQQVAQAGVPLSALAPNAPERHTVRRGDTLWDISAIFLRQPWRWPELWGMNLEQIRNPHLIFPGQVLVLTRVGDRAFLALEAGGAPPTVRLSPRIRSETLADAALPAIPAHMIAPFLTDSQVLSADTHARAPRIVAAPEGRTLFSRGDRVYARGQSGPLDALEGRPLLSAEHSQSQRIYRNAEPLIDPSSGEKLGYEAKLIGSALLVGSETLRSHTRADGTTEQRVEPASVDISAAIEEIRIGDRLLATPAPPQPASYVPRAPQMQLAGRIVRTHGHAQRMAGQYQVVVLNRGSRDGLEAGHVLALHRSAAVLTDRTDSARATMQLPAERNGLMMVFRTFDRVSYALVLNVADAVRNGDHFATP</sequence>
<dbReference type="STRING" id="1458425.SRAA_0174"/>
<dbReference type="KEGG" id="cbaa:SRAA_0174"/>
<dbReference type="InterPro" id="IPR052196">
    <property type="entry name" value="Bact_Kbp"/>
</dbReference>
<dbReference type="InterPro" id="IPR036779">
    <property type="entry name" value="LysM_dom_sf"/>
</dbReference>
<dbReference type="RefSeq" id="WP_052467426.1">
    <property type="nucleotide sequence ID" value="NZ_AP014568.1"/>
</dbReference>